<evidence type="ECO:0000256" key="3">
    <source>
        <dbReference type="ARBA" id="ARBA00022723"/>
    </source>
</evidence>
<comment type="caution">
    <text evidence="8">The sequence shown here is derived from an EMBL/GenBank/DDBJ whole genome shotgun (WGS) entry which is preliminary data.</text>
</comment>
<evidence type="ECO:0000313" key="8">
    <source>
        <dbReference type="EMBL" id="CAK0786310.1"/>
    </source>
</evidence>
<keyword evidence="9" id="KW-1185">Reference proteome</keyword>
<dbReference type="PANTHER" id="PTHR12480:SF21">
    <property type="entry name" value="JMJC DOMAIN-CONTAINING PROTEIN 8"/>
    <property type="match status" value="1"/>
</dbReference>
<gene>
    <name evidence="8" type="ORF">CVIRNUC_009523</name>
</gene>
<comment type="similarity">
    <text evidence="2">Belongs to the JARID1 histone demethylase family.</text>
</comment>
<protein>
    <recommendedName>
        <fullName evidence="7">JmjC domain-containing protein</fullName>
    </recommendedName>
</protein>
<evidence type="ECO:0000256" key="6">
    <source>
        <dbReference type="ARBA" id="ARBA00023242"/>
    </source>
</evidence>
<dbReference type="GO" id="GO:0046872">
    <property type="term" value="F:metal ion binding"/>
    <property type="evidence" value="ECO:0007669"/>
    <property type="project" value="UniProtKB-KW"/>
</dbReference>
<dbReference type="EMBL" id="CAUYUE010000014">
    <property type="protein sequence ID" value="CAK0786310.1"/>
    <property type="molecule type" value="Genomic_DNA"/>
</dbReference>
<evidence type="ECO:0000259" key="7">
    <source>
        <dbReference type="PROSITE" id="PS51184"/>
    </source>
</evidence>
<evidence type="ECO:0000313" key="9">
    <source>
        <dbReference type="Proteomes" id="UP001314263"/>
    </source>
</evidence>
<dbReference type="PROSITE" id="PS51184">
    <property type="entry name" value="JMJC"/>
    <property type="match status" value="1"/>
</dbReference>
<dbReference type="Gene3D" id="1.20.1280.50">
    <property type="match status" value="1"/>
</dbReference>
<reference evidence="8 9" key="1">
    <citation type="submission" date="2023-10" db="EMBL/GenBank/DDBJ databases">
        <authorList>
            <person name="Maclean D."/>
            <person name="Macfadyen A."/>
        </authorList>
    </citation>
    <scope>NUCLEOTIDE SEQUENCE [LARGE SCALE GENOMIC DNA]</scope>
</reference>
<dbReference type="Pfam" id="PF13621">
    <property type="entry name" value="Cupin_8"/>
    <property type="match status" value="1"/>
</dbReference>
<dbReference type="InterPro" id="IPR041667">
    <property type="entry name" value="Cupin_8"/>
</dbReference>
<dbReference type="InterPro" id="IPR036047">
    <property type="entry name" value="F-box-like_dom_sf"/>
</dbReference>
<dbReference type="GO" id="GO:0000987">
    <property type="term" value="F:cis-regulatory region sequence-specific DNA binding"/>
    <property type="evidence" value="ECO:0007669"/>
    <property type="project" value="TreeGrafter"/>
</dbReference>
<dbReference type="FunFam" id="2.60.120.650:FF:000045">
    <property type="entry name" value="F-box protein At1g78280"/>
    <property type="match status" value="1"/>
</dbReference>
<dbReference type="GO" id="GO:0016491">
    <property type="term" value="F:oxidoreductase activity"/>
    <property type="evidence" value="ECO:0007669"/>
    <property type="project" value="UniProtKB-KW"/>
</dbReference>
<dbReference type="InterPro" id="IPR050910">
    <property type="entry name" value="JMJD6_ArgDemeth/LysHydrox"/>
</dbReference>
<sequence length="471" mass="52988">MGRHPQGVQPWGNFLLSRREVRSAGLGALRDLDDHLLLQILHLVDAHTLTRASAASRALFCFCMHDELWRALTLQELQGNFQYSGTWRHTYITSRGLSSQEQGNSSLHIQHFYSDLLYQPWHCATTPLRPQWLERDTLERRSRLSAADFRHLFEAPNKPVIITDQAQRWPARKKWTRKYLQKAFKGQTVVAGSYAMSFEDYLAYMDGSADDMPLYLFDCKFADKAPQLAADYKVPQQFAEDLFSVLGESGRPDFRWLIMGPARSGSSFHKDPNATSAWNAVVKGSKKWVLFPPHVVPPGVHASADGAEVATPVSLVEWFLNFYEASQEGPVKPVEGIVRAGEVIFVPRGWWHLAMNLEESIAVTQNFVSSIGLRQCMAFLKTGNPELVSGCLPGKRTNLHKQFLAALQMSMPEVYQAASEEVCKVAKARGLSSLFSTHAEELQSMSALEQGDGCARKKARTKNDTGFCFRF</sequence>
<dbReference type="SMART" id="SM00558">
    <property type="entry name" value="JmjC"/>
    <property type="match status" value="1"/>
</dbReference>
<evidence type="ECO:0000256" key="4">
    <source>
        <dbReference type="ARBA" id="ARBA00023002"/>
    </source>
</evidence>
<keyword evidence="6" id="KW-0539">Nucleus</keyword>
<dbReference type="PANTHER" id="PTHR12480">
    <property type="entry name" value="ARGININE DEMETHYLASE AND LYSYL-HYDROXYLASE JMJD"/>
    <property type="match status" value="1"/>
</dbReference>
<dbReference type="InterPro" id="IPR003347">
    <property type="entry name" value="JmjC_dom"/>
</dbReference>
<dbReference type="Proteomes" id="UP001314263">
    <property type="component" value="Unassembled WGS sequence"/>
</dbReference>
<organism evidence="8 9">
    <name type="scientific">Coccomyxa viridis</name>
    <dbReference type="NCBI Taxonomy" id="1274662"/>
    <lineage>
        <taxon>Eukaryota</taxon>
        <taxon>Viridiplantae</taxon>
        <taxon>Chlorophyta</taxon>
        <taxon>core chlorophytes</taxon>
        <taxon>Trebouxiophyceae</taxon>
        <taxon>Trebouxiophyceae incertae sedis</taxon>
        <taxon>Coccomyxaceae</taxon>
        <taxon>Coccomyxa</taxon>
    </lineage>
</organism>
<evidence type="ECO:0000256" key="5">
    <source>
        <dbReference type="ARBA" id="ARBA00023004"/>
    </source>
</evidence>
<evidence type="ECO:0000256" key="2">
    <source>
        <dbReference type="ARBA" id="ARBA00006801"/>
    </source>
</evidence>
<dbReference type="SUPFAM" id="SSF51197">
    <property type="entry name" value="Clavaminate synthase-like"/>
    <property type="match status" value="1"/>
</dbReference>
<dbReference type="Gene3D" id="2.60.120.650">
    <property type="entry name" value="Cupin"/>
    <property type="match status" value="1"/>
</dbReference>
<dbReference type="AlphaFoldDB" id="A0AAV1IIQ3"/>
<evidence type="ECO:0000256" key="1">
    <source>
        <dbReference type="ARBA" id="ARBA00004123"/>
    </source>
</evidence>
<dbReference type="GO" id="GO:0005634">
    <property type="term" value="C:nucleus"/>
    <property type="evidence" value="ECO:0007669"/>
    <property type="project" value="UniProtKB-SubCell"/>
</dbReference>
<dbReference type="SUPFAM" id="SSF81383">
    <property type="entry name" value="F-box domain"/>
    <property type="match status" value="1"/>
</dbReference>
<feature type="domain" description="JmjC" evidence="7">
    <location>
        <begin position="223"/>
        <end position="384"/>
    </location>
</feature>
<keyword evidence="4" id="KW-0560">Oxidoreductase</keyword>
<name>A0AAV1IIQ3_9CHLO</name>
<keyword evidence="5" id="KW-0408">Iron</keyword>
<comment type="subcellular location">
    <subcellularLocation>
        <location evidence="1">Nucleus</location>
    </subcellularLocation>
</comment>
<proteinExistence type="inferred from homology"/>
<accession>A0AAV1IIQ3</accession>
<keyword evidence="3" id="KW-0479">Metal-binding</keyword>